<proteinExistence type="predicted"/>
<dbReference type="Gene3D" id="3.40.190.10">
    <property type="entry name" value="Periplasmic binding protein-like II"/>
    <property type="match status" value="2"/>
</dbReference>
<dbReference type="Proteomes" id="UP001202961">
    <property type="component" value="Unassembled WGS sequence"/>
</dbReference>
<dbReference type="SUPFAM" id="SSF53850">
    <property type="entry name" value="Periplasmic binding protein-like II"/>
    <property type="match status" value="1"/>
</dbReference>
<keyword evidence="3" id="KW-1185">Reference proteome</keyword>
<comment type="caution">
    <text evidence="2">The sequence shown here is derived from an EMBL/GenBank/DDBJ whole genome shotgun (WGS) entry which is preliminary data.</text>
</comment>
<evidence type="ECO:0000313" key="2">
    <source>
        <dbReference type="EMBL" id="MCM2369911.1"/>
    </source>
</evidence>
<reference evidence="2 3" key="1">
    <citation type="journal article" date="2022" name="Syst. Appl. Microbiol.">
        <title>Rhodopirellula aestuarii sp. nov., a novel member of the genus Rhodopirellula isolated from brackish sediments collected in the Tagus River estuary, Portugal.</title>
        <authorList>
            <person name="Vitorino I.R."/>
            <person name="Klimek D."/>
            <person name="Calusinska M."/>
            <person name="Lobo-da-Cunha A."/>
            <person name="Vasconcelos V."/>
            <person name="Lage O.M."/>
        </authorList>
    </citation>
    <scope>NUCLEOTIDE SEQUENCE [LARGE SCALE GENOMIC DNA]</scope>
    <source>
        <strain evidence="2 3">ICT_H3.1</strain>
    </source>
</reference>
<name>A0ABT0TZJ0_9BACT</name>
<protein>
    <submittedName>
        <fullName evidence="2">Extracellular solute-binding protein</fullName>
    </submittedName>
</protein>
<dbReference type="Pfam" id="PF13416">
    <property type="entry name" value="SBP_bac_8"/>
    <property type="match status" value="1"/>
</dbReference>
<evidence type="ECO:0000256" key="1">
    <source>
        <dbReference type="ARBA" id="ARBA00022729"/>
    </source>
</evidence>
<keyword evidence="1" id="KW-0732">Signal</keyword>
<organism evidence="2 3">
    <name type="scientific">Aporhodopirellula aestuarii</name>
    <dbReference type="NCBI Taxonomy" id="2950107"/>
    <lineage>
        <taxon>Bacteria</taxon>
        <taxon>Pseudomonadati</taxon>
        <taxon>Planctomycetota</taxon>
        <taxon>Planctomycetia</taxon>
        <taxon>Pirellulales</taxon>
        <taxon>Pirellulaceae</taxon>
        <taxon>Aporhodopirellula</taxon>
    </lineage>
</organism>
<evidence type="ECO:0000313" key="3">
    <source>
        <dbReference type="Proteomes" id="UP001202961"/>
    </source>
</evidence>
<dbReference type="PANTHER" id="PTHR30222">
    <property type="entry name" value="SPERMIDINE/PUTRESCINE-BINDING PERIPLASMIC PROTEIN"/>
    <property type="match status" value="1"/>
</dbReference>
<accession>A0ABT0TZJ0</accession>
<dbReference type="InterPro" id="IPR006059">
    <property type="entry name" value="SBP"/>
</dbReference>
<dbReference type="PANTHER" id="PTHR30222:SF17">
    <property type="entry name" value="SPERMIDINE_PUTRESCINE-BINDING PERIPLASMIC PROTEIN"/>
    <property type="match status" value="1"/>
</dbReference>
<gene>
    <name evidence="2" type="ORF">NB063_04665</name>
</gene>
<sequence>MKINRRQWIAGTVAFGTSAHLSLDSRSQSPESLVDNKVAGAASGPVIHVKRRPVVRVLGTHVTLQEEIRKRAEVELGIRLEFSPGGSAEVLHKASTRPESFDLYEQWSNSIRVLWQANAIQAIDVGRIRYWDEINPLTKTGRLSPEAKLGAGDAPNKILYVQPDGKLGDQTSDKVSFLPYVHNVDSFGYNPLVVPTGKPYVTESWAWLLDEKWAGKVAIVNEPTIGLFDLALAVQAKGLMEFNDIGSLTASELDELFSILVKYRRAGHFRGVWSSVPASVILMKRGEAVIESMFSPAVYDLHAAGIPCVYASPKEGYRAWHGVMCLSSATTGLVKDAAYEYMNWWLSGWPGAFIARQGYYISNPERSRSELSEVEWDYWYLGKPAASDLLGTSGSRVVEKGRIRDGGSYTKRFSNIAVWNTVMNTYEYSLRHWNEFLSA</sequence>
<dbReference type="EMBL" id="JAMQBK010000014">
    <property type="protein sequence ID" value="MCM2369911.1"/>
    <property type="molecule type" value="Genomic_DNA"/>
</dbReference>
<dbReference type="RefSeq" id="WP_250927582.1">
    <property type="nucleotide sequence ID" value="NZ_JAMQBK010000014.1"/>
</dbReference>